<feature type="transmembrane region" description="Helical" evidence="1">
    <location>
        <begin position="41"/>
        <end position="59"/>
    </location>
</feature>
<keyword evidence="1" id="KW-0472">Membrane</keyword>
<feature type="transmembrane region" description="Helical" evidence="1">
    <location>
        <begin position="65"/>
        <end position="83"/>
    </location>
</feature>
<name>A0AAV3RBH4_LITER</name>
<evidence type="ECO:0000313" key="2">
    <source>
        <dbReference type="EMBL" id="GAA0172566.1"/>
    </source>
</evidence>
<accession>A0AAV3RBH4</accession>
<dbReference type="EMBL" id="BAABME010041530">
    <property type="protein sequence ID" value="GAA0172566.1"/>
    <property type="molecule type" value="Genomic_DNA"/>
</dbReference>
<evidence type="ECO:0000256" key="1">
    <source>
        <dbReference type="SAM" id="Phobius"/>
    </source>
</evidence>
<dbReference type="Proteomes" id="UP001454036">
    <property type="component" value="Unassembled WGS sequence"/>
</dbReference>
<gene>
    <name evidence="2" type="ORF">LIER_43927</name>
</gene>
<dbReference type="AlphaFoldDB" id="A0AAV3RBH4"/>
<organism evidence="2 3">
    <name type="scientific">Lithospermum erythrorhizon</name>
    <name type="common">Purple gromwell</name>
    <name type="synonym">Lithospermum officinale var. erythrorhizon</name>
    <dbReference type="NCBI Taxonomy" id="34254"/>
    <lineage>
        <taxon>Eukaryota</taxon>
        <taxon>Viridiplantae</taxon>
        <taxon>Streptophyta</taxon>
        <taxon>Embryophyta</taxon>
        <taxon>Tracheophyta</taxon>
        <taxon>Spermatophyta</taxon>
        <taxon>Magnoliopsida</taxon>
        <taxon>eudicotyledons</taxon>
        <taxon>Gunneridae</taxon>
        <taxon>Pentapetalae</taxon>
        <taxon>asterids</taxon>
        <taxon>lamiids</taxon>
        <taxon>Boraginales</taxon>
        <taxon>Boraginaceae</taxon>
        <taxon>Boraginoideae</taxon>
        <taxon>Lithospermeae</taxon>
        <taxon>Lithospermum</taxon>
    </lineage>
</organism>
<keyword evidence="1" id="KW-0812">Transmembrane</keyword>
<comment type="caution">
    <text evidence="2">The sequence shown here is derived from an EMBL/GenBank/DDBJ whole genome shotgun (WGS) entry which is preliminary data.</text>
</comment>
<reference evidence="2 3" key="1">
    <citation type="submission" date="2024-01" db="EMBL/GenBank/DDBJ databases">
        <title>The complete chloroplast genome sequence of Lithospermum erythrorhizon: insights into the phylogenetic relationship among Boraginaceae species and the maternal lineages of purple gromwells.</title>
        <authorList>
            <person name="Okada T."/>
            <person name="Watanabe K."/>
        </authorList>
    </citation>
    <scope>NUCLEOTIDE SEQUENCE [LARGE SCALE GENOMIC DNA]</scope>
</reference>
<keyword evidence="3" id="KW-1185">Reference proteome</keyword>
<sequence>MGFFSGTYLAKDDDDDNDEAYDQIGGENSNTDRINTLFMKIVEYHCFNFVLWLFSIWFYQPERGQILLGYIIVICSMLGKTVVHCRDMYFIIMDEIKKVTLKILIREYMSECDCAESRIYS</sequence>
<keyword evidence="1" id="KW-1133">Transmembrane helix</keyword>
<evidence type="ECO:0000313" key="3">
    <source>
        <dbReference type="Proteomes" id="UP001454036"/>
    </source>
</evidence>
<protein>
    <submittedName>
        <fullName evidence="2">Uncharacterized protein</fullName>
    </submittedName>
</protein>
<proteinExistence type="predicted"/>